<name>A0A2R8FEN1_9VIRU</name>
<proteinExistence type="predicted"/>
<evidence type="ECO:0000313" key="1">
    <source>
        <dbReference type="EMBL" id="SPN79453.1"/>
    </source>
</evidence>
<reference evidence="1" key="1">
    <citation type="submission" date="2018-03" db="EMBL/GenBank/DDBJ databases">
        <authorList>
            <consortium name="Urmite Genomes"/>
        </authorList>
    </citation>
    <scope>NUCLEOTIDE SEQUENCE [LARGE SCALE GENOMIC DNA]</scope>
    <source>
        <strain evidence="1">IHUMI-S29</strain>
    </source>
</reference>
<dbReference type="EMBL" id="LT994652">
    <property type="protein sequence ID" value="SPN79453.1"/>
    <property type="molecule type" value="Genomic_DNA"/>
</dbReference>
<gene>
    <name evidence="1" type="ORF">ZAZAV_320</name>
</gene>
<organism evidence="1">
    <name type="scientific">Cedratvirus Zaza IHUMI</name>
    <dbReference type="NCBI Taxonomy" id="2126979"/>
    <lineage>
        <taxon>Viruses</taxon>
        <taxon>Pithoviruses</taxon>
    </lineage>
</organism>
<protein>
    <submittedName>
        <fullName evidence="1">Uncharacterized protein</fullName>
    </submittedName>
</protein>
<dbReference type="Proteomes" id="UP000270547">
    <property type="component" value="Segment"/>
</dbReference>
<sequence>MEELPYRYPSSGDYRECRRLYSDLNHFRKHAPQPEPDQENPSMEVNKFMDTIKNERVQRYISTRINLIRCRERF</sequence>
<accession>A0A2R8FEN1</accession>